<reference evidence="1 2" key="1">
    <citation type="submission" date="2023-03" db="EMBL/GenBank/DDBJ databases">
        <title>Mating type loci evolution in Malassezia.</title>
        <authorList>
            <person name="Coelho M.A."/>
        </authorList>
    </citation>
    <scope>NUCLEOTIDE SEQUENCE [LARGE SCALE GENOMIC DNA]</scope>
    <source>
        <strain evidence="1 2">CBS 9725</strain>
    </source>
</reference>
<accession>A0AAJ6CI98</accession>
<organism evidence="1 2">
    <name type="scientific">Malassezia yamatoensis</name>
    <dbReference type="NCBI Taxonomy" id="253288"/>
    <lineage>
        <taxon>Eukaryota</taxon>
        <taxon>Fungi</taxon>
        <taxon>Dikarya</taxon>
        <taxon>Basidiomycota</taxon>
        <taxon>Ustilaginomycotina</taxon>
        <taxon>Malasseziomycetes</taxon>
        <taxon>Malasseziales</taxon>
        <taxon>Malasseziaceae</taxon>
        <taxon>Malassezia</taxon>
    </lineage>
</organism>
<evidence type="ECO:0000313" key="1">
    <source>
        <dbReference type="EMBL" id="WFD00740.1"/>
    </source>
</evidence>
<name>A0AAJ6CI98_9BASI</name>
<dbReference type="EMBL" id="CP119948">
    <property type="protein sequence ID" value="WFD00740.1"/>
    <property type="molecule type" value="Genomic_DNA"/>
</dbReference>
<protein>
    <submittedName>
        <fullName evidence="1">Uncharacterized protein</fullName>
    </submittedName>
</protein>
<dbReference type="AlphaFoldDB" id="A0AAJ6CI98"/>
<evidence type="ECO:0000313" key="2">
    <source>
        <dbReference type="Proteomes" id="UP001219567"/>
    </source>
</evidence>
<gene>
    <name evidence="1" type="ORF">MYAM1_003492</name>
</gene>
<dbReference type="Proteomes" id="UP001219567">
    <property type="component" value="Chromosome 6"/>
</dbReference>
<keyword evidence="2" id="KW-1185">Reference proteome</keyword>
<proteinExistence type="predicted"/>
<sequence length="116" mass="13467">MQVGRSFGQIRGSAHCIVHVLTKMLSKDPTKSSSHTPDELKKLKSELQSFCAELDAMKLEQLAEPDWENVQHEAEHHSHDDIGSYVAEKREEWQKRKDLLDTFQAQLTEFEKRTFN</sequence>